<dbReference type="AlphaFoldDB" id="A0AAD6N3Q2"/>
<comment type="caution">
    <text evidence="1">The sequence shown here is derived from an EMBL/GenBank/DDBJ whole genome shotgun (WGS) entry which is preliminary data.</text>
</comment>
<accession>A0AAD6N3Q2</accession>
<name>A0AAD6N3Q2_PENCN</name>
<dbReference type="Proteomes" id="UP001219568">
    <property type="component" value="Unassembled WGS sequence"/>
</dbReference>
<dbReference type="EMBL" id="JAQJZL010000015">
    <property type="protein sequence ID" value="KAJ6027312.1"/>
    <property type="molecule type" value="Genomic_DNA"/>
</dbReference>
<reference evidence="1" key="2">
    <citation type="submission" date="2023-01" db="EMBL/GenBank/DDBJ databases">
        <authorList>
            <person name="Petersen C."/>
        </authorList>
    </citation>
    <scope>NUCLEOTIDE SEQUENCE</scope>
    <source>
        <strain evidence="1">IBT 15450</strain>
    </source>
</reference>
<evidence type="ECO:0000313" key="2">
    <source>
        <dbReference type="Proteomes" id="UP001219568"/>
    </source>
</evidence>
<keyword evidence="2" id="KW-1185">Reference proteome</keyword>
<proteinExistence type="predicted"/>
<sequence length="67" mass="7346">MRDSPMFTSSTSGGLWYLKTTCILALHPWNVNTHQLRGARGGLSSCIELASGFSSDDELGKKPYIEL</sequence>
<evidence type="ECO:0000313" key="1">
    <source>
        <dbReference type="EMBL" id="KAJ6027312.1"/>
    </source>
</evidence>
<gene>
    <name evidence="1" type="ORF">N7460_012129</name>
</gene>
<protein>
    <submittedName>
        <fullName evidence="1">Uncharacterized protein</fullName>
    </submittedName>
</protein>
<organism evidence="1 2">
    <name type="scientific">Penicillium canescens</name>
    <dbReference type="NCBI Taxonomy" id="5083"/>
    <lineage>
        <taxon>Eukaryota</taxon>
        <taxon>Fungi</taxon>
        <taxon>Dikarya</taxon>
        <taxon>Ascomycota</taxon>
        <taxon>Pezizomycotina</taxon>
        <taxon>Eurotiomycetes</taxon>
        <taxon>Eurotiomycetidae</taxon>
        <taxon>Eurotiales</taxon>
        <taxon>Aspergillaceae</taxon>
        <taxon>Penicillium</taxon>
    </lineage>
</organism>
<reference evidence="1" key="1">
    <citation type="journal article" date="2023" name="IMA Fungus">
        <title>Comparative genomic study of the Penicillium genus elucidates a diverse pangenome and 15 lateral gene transfer events.</title>
        <authorList>
            <person name="Petersen C."/>
            <person name="Sorensen T."/>
            <person name="Nielsen M.R."/>
            <person name="Sondergaard T.E."/>
            <person name="Sorensen J.L."/>
            <person name="Fitzpatrick D.A."/>
            <person name="Frisvad J.C."/>
            <person name="Nielsen K.L."/>
        </authorList>
    </citation>
    <scope>NUCLEOTIDE SEQUENCE</scope>
    <source>
        <strain evidence="1">IBT 15450</strain>
    </source>
</reference>